<evidence type="ECO:0000313" key="2">
    <source>
        <dbReference type="EMBL" id="CAB4572689.1"/>
    </source>
</evidence>
<proteinExistence type="predicted"/>
<evidence type="ECO:0000259" key="1">
    <source>
        <dbReference type="Pfam" id="PF01755"/>
    </source>
</evidence>
<dbReference type="InterPro" id="IPR002654">
    <property type="entry name" value="Glyco_trans_25"/>
</dbReference>
<reference evidence="2" key="1">
    <citation type="submission" date="2020-05" db="EMBL/GenBank/DDBJ databases">
        <authorList>
            <person name="Chiriac C."/>
            <person name="Salcher M."/>
            <person name="Ghai R."/>
            <person name="Kavagutti S V."/>
        </authorList>
    </citation>
    <scope>NUCLEOTIDE SEQUENCE</scope>
</reference>
<organism evidence="2">
    <name type="scientific">freshwater metagenome</name>
    <dbReference type="NCBI Taxonomy" id="449393"/>
    <lineage>
        <taxon>unclassified sequences</taxon>
        <taxon>metagenomes</taxon>
        <taxon>ecological metagenomes</taxon>
    </lineage>
</organism>
<sequence length="276" mass="31531">MRFIPIFIIAMPGSERVLYLIEQLKSKQLVYETIEAVVGKNLTDEEIQDSVSLRGCYARLGYRISPGAIGCGLSHRKVYEIVVENKIDWALILEEDASLSNFNEDVIMEVVGTQEASATIIQLFSRGSRLVLKSKVPSDSVDYNLFEFGPRLIGSGTSAYLINYKAAQVALDSRKLVGAPDWPSWAKSVNFKLIFPWMTFESSVDSTIESDLINRRQYITRRLMQFSGLHYLIYKSEYSGIKDYVVEEVIPFIYHSLWKIKGSKFYKKDRSSFQIL</sequence>
<feature type="domain" description="Glycosyl transferase family 25" evidence="1">
    <location>
        <begin position="4"/>
        <end position="172"/>
    </location>
</feature>
<name>A0A6J6EBL0_9ZZZZ</name>
<protein>
    <submittedName>
        <fullName evidence="2">Unannotated protein</fullName>
    </submittedName>
</protein>
<dbReference type="AlphaFoldDB" id="A0A6J6EBL0"/>
<accession>A0A6J6EBL0</accession>
<gene>
    <name evidence="2" type="ORF">UFOPK1747_00063</name>
</gene>
<dbReference type="Pfam" id="PF01755">
    <property type="entry name" value="Glyco_transf_25"/>
    <property type="match status" value="1"/>
</dbReference>
<dbReference type="EMBL" id="CAEZTV010000003">
    <property type="protein sequence ID" value="CAB4572689.1"/>
    <property type="molecule type" value="Genomic_DNA"/>
</dbReference>
<dbReference type="CDD" id="cd06532">
    <property type="entry name" value="Glyco_transf_25"/>
    <property type="match status" value="1"/>
</dbReference>